<evidence type="ECO:0000256" key="3">
    <source>
        <dbReference type="ARBA" id="ARBA00022679"/>
    </source>
</evidence>
<evidence type="ECO:0000256" key="4">
    <source>
        <dbReference type="ARBA" id="ARBA00022723"/>
    </source>
</evidence>
<dbReference type="Proteomes" id="UP000464262">
    <property type="component" value="Chromosome 1"/>
</dbReference>
<accession>A0A7Z2YEN9</accession>
<protein>
    <recommendedName>
        <fullName evidence="10">Purine nucleoside phosphorylase</fullName>
    </recommendedName>
</protein>
<comment type="catalytic activity">
    <reaction evidence="9">
        <text>S-methyl-5'-thioadenosine + phosphate = 5-(methylsulfanyl)-alpha-D-ribose 1-phosphate + adenine</text>
        <dbReference type="Rhea" id="RHEA:11852"/>
        <dbReference type="ChEBI" id="CHEBI:16708"/>
        <dbReference type="ChEBI" id="CHEBI:17509"/>
        <dbReference type="ChEBI" id="CHEBI:43474"/>
        <dbReference type="ChEBI" id="CHEBI:58533"/>
        <dbReference type="EC" id="2.4.2.28"/>
    </reaction>
    <physiologicalReaction direction="left-to-right" evidence="9">
        <dbReference type="Rhea" id="RHEA:11853"/>
    </physiologicalReaction>
</comment>
<dbReference type="Gene3D" id="3.60.140.10">
    <property type="entry name" value="CNF1/YfiH-like putative cysteine hydrolases"/>
    <property type="match status" value="1"/>
</dbReference>
<comment type="catalytic activity">
    <reaction evidence="1">
        <text>inosine + phosphate = alpha-D-ribose 1-phosphate + hypoxanthine</text>
        <dbReference type="Rhea" id="RHEA:27646"/>
        <dbReference type="ChEBI" id="CHEBI:17368"/>
        <dbReference type="ChEBI" id="CHEBI:17596"/>
        <dbReference type="ChEBI" id="CHEBI:43474"/>
        <dbReference type="ChEBI" id="CHEBI:57720"/>
        <dbReference type="EC" id="2.4.2.1"/>
    </reaction>
    <physiologicalReaction direction="left-to-right" evidence="1">
        <dbReference type="Rhea" id="RHEA:27647"/>
    </physiologicalReaction>
</comment>
<evidence type="ECO:0000256" key="8">
    <source>
        <dbReference type="ARBA" id="ARBA00048968"/>
    </source>
</evidence>
<evidence type="ECO:0000256" key="6">
    <source>
        <dbReference type="ARBA" id="ARBA00022833"/>
    </source>
</evidence>
<keyword evidence="4" id="KW-0479">Metal-binding</keyword>
<comment type="catalytic activity">
    <reaction evidence="8">
        <text>adenosine + phosphate = alpha-D-ribose 1-phosphate + adenine</text>
        <dbReference type="Rhea" id="RHEA:27642"/>
        <dbReference type="ChEBI" id="CHEBI:16335"/>
        <dbReference type="ChEBI" id="CHEBI:16708"/>
        <dbReference type="ChEBI" id="CHEBI:43474"/>
        <dbReference type="ChEBI" id="CHEBI:57720"/>
        <dbReference type="EC" id="2.4.2.1"/>
    </reaction>
    <physiologicalReaction direction="left-to-right" evidence="8">
        <dbReference type="Rhea" id="RHEA:27643"/>
    </physiologicalReaction>
</comment>
<evidence type="ECO:0000256" key="9">
    <source>
        <dbReference type="ARBA" id="ARBA00049893"/>
    </source>
</evidence>
<dbReference type="InterPro" id="IPR011324">
    <property type="entry name" value="Cytotoxic_necrot_fac-like_cat"/>
</dbReference>
<evidence type="ECO:0000313" key="12">
    <source>
        <dbReference type="Proteomes" id="UP000464262"/>
    </source>
</evidence>
<comment type="similarity">
    <text evidence="2 10">Belongs to the purine nucleoside phosphorylase YfiH/LACC1 family.</text>
</comment>
<evidence type="ECO:0000313" key="11">
    <source>
        <dbReference type="EMBL" id="QIA64652.1"/>
    </source>
</evidence>
<dbReference type="NCBIfam" id="TIGR00726">
    <property type="entry name" value="peptidoglycan editing factor PgeF"/>
    <property type="match status" value="1"/>
</dbReference>
<name>A0A7Z2YEN9_9VIBR</name>
<evidence type="ECO:0000256" key="5">
    <source>
        <dbReference type="ARBA" id="ARBA00022801"/>
    </source>
</evidence>
<gene>
    <name evidence="11" type="primary">pgeF</name>
    <name evidence="11" type="ORF">GT360_03090</name>
</gene>
<comment type="catalytic activity">
    <reaction evidence="7">
        <text>adenosine + H2O + H(+) = inosine + NH4(+)</text>
        <dbReference type="Rhea" id="RHEA:24408"/>
        <dbReference type="ChEBI" id="CHEBI:15377"/>
        <dbReference type="ChEBI" id="CHEBI:15378"/>
        <dbReference type="ChEBI" id="CHEBI:16335"/>
        <dbReference type="ChEBI" id="CHEBI:17596"/>
        <dbReference type="ChEBI" id="CHEBI:28938"/>
        <dbReference type="EC" id="3.5.4.4"/>
    </reaction>
    <physiologicalReaction direction="left-to-right" evidence="7">
        <dbReference type="Rhea" id="RHEA:24409"/>
    </physiologicalReaction>
</comment>
<keyword evidence="3" id="KW-0808">Transferase</keyword>
<dbReference type="GO" id="GO:0016787">
    <property type="term" value="F:hydrolase activity"/>
    <property type="evidence" value="ECO:0007669"/>
    <property type="project" value="UniProtKB-KW"/>
</dbReference>
<dbReference type="KEGG" id="vas:GT360_03090"/>
<keyword evidence="6" id="KW-0862">Zinc</keyword>
<dbReference type="SUPFAM" id="SSF64438">
    <property type="entry name" value="CNF1/YfiH-like putative cysteine hydrolases"/>
    <property type="match status" value="1"/>
</dbReference>
<dbReference type="GO" id="GO:0017061">
    <property type="term" value="F:S-methyl-5-thioadenosine phosphorylase activity"/>
    <property type="evidence" value="ECO:0007669"/>
    <property type="project" value="UniProtKB-EC"/>
</dbReference>
<dbReference type="RefSeq" id="WP_164649556.1">
    <property type="nucleotide sequence ID" value="NZ_CP047475.1"/>
</dbReference>
<keyword evidence="5" id="KW-0378">Hydrolase</keyword>
<dbReference type="Pfam" id="PF02578">
    <property type="entry name" value="Cu-oxidase_4"/>
    <property type="match status" value="1"/>
</dbReference>
<evidence type="ECO:0000256" key="7">
    <source>
        <dbReference type="ARBA" id="ARBA00047989"/>
    </source>
</evidence>
<dbReference type="InterPro" id="IPR003730">
    <property type="entry name" value="Cu_polyphenol_OxRdtase"/>
</dbReference>
<dbReference type="InterPro" id="IPR038371">
    <property type="entry name" value="Cu_polyphenol_OxRdtase_sf"/>
</dbReference>
<dbReference type="EMBL" id="CP047475">
    <property type="protein sequence ID" value="QIA64652.1"/>
    <property type="molecule type" value="Genomic_DNA"/>
</dbReference>
<organism evidence="11 12">
    <name type="scientific">Vibrio astriarenae</name>
    <dbReference type="NCBI Taxonomy" id="1481923"/>
    <lineage>
        <taxon>Bacteria</taxon>
        <taxon>Pseudomonadati</taxon>
        <taxon>Pseudomonadota</taxon>
        <taxon>Gammaproteobacteria</taxon>
        <taxon>Vibrionales</taxon>
        <taxon>Vibrionaceae</taxon>
        <taxon>Vibrio</taxon>
    </lineage>
</organism>
<dbReference type="CDD" id="cd16833">
    <property type="entry name" value="YfiH"/>
    <property type="match status" value="1"/>
</dbReference>
<keyword evidence="12" id="KW-1185">Reference proteome</keyword>
<evidence type="ECO:0000256" key="1">
    <source>
        <dbReference type="ARBA" id="ARBA00000553"/>
    </source>
</evidence>
<proteinExistence type="inferred from homology"/>
<dbReference type="PANTHER" id="PTHR30616:SF2">
    <property type="entry name" value="PURINE NUCLEOSIDE PHOSPHORYLASE LACC1"/>
    <property type="match status" value="1"/>
</dbReference>
<dbReference type="AlphaFoldDB" id="A0A7Z2YEN9"/>
<evidence type="ECO:0000256" key="2">
    <source>
        <dbReference type="ARBA" id="ARBA00007353"/>
    </source>
</evidence>
<dbReference type="PANTHER" id="PTHR30616">
    <property type="entry name" value="UNCHARACTERIZED PROTEIN YFIH"/>
    <property type="match status" value="1"/>
</dbReference>
<reference evidence="11 12" key="1">
    <citation type="submission" date="2020-01" db="EMBL/GenBank/DDBJ databases">
        <title>Whole genome and functional gene identification of agarase of Vibrio HN897.</title>
        <authorList>
            <person name="Liu Y."/>
            <person name="Zhao Z."/>
        </authorList>
    </citation>
    <scope>NUCLEOTIDE SEQUENCE [LARGE SCALE GENOMIC DNA]</scope>
    <source>
        <strain evidence="11 12">HN897</strain>
    </source>
</reference>
<dbReference type="GO" id="GO:0005507">
    <property type="term" value="F:copper ion binding"/>
    <property type="evidence" value="ECO:0007669"/>
    <property type="project" value="TreeGrafter"/>
</dbReference>
<sequence>MMFIVPNWPVPNNIRAISSIREGGVSAEPYASLNVGMHVGDSEQDVTTNRVRLARASKMPSAPVWLNQTHSNTVLELENATDEVLDADASFTRTPGVVCAAMTADCLPVLLADEQGRQVAAVHAGWRGLADGIIENAVSQFSGKVMAWLGPAIGPDAFEVGQDVYDEFVGRYLEAKSAFKQSANNDDKFFADMHQLATQALNRAGVTNISRDTRCTYSNPEQFFSYRRDGQTGRQVTCIWMEETS</sequence>
<evidence type="ECO:0000256" key="10">
    <source>
        <dbReference type="RuleBase" id="RU361274"/>
    </source>
</evidence>